<reference evidence="4 5" key="2">
    <citation type="journal article" date="2018" name="New Phytol.">
        <title>High intraspecific genome diversity in the model arbuscular mycorrhizal symbiont Rhizophagus irregularis.</title>
        <authorList>
            <person name="Chen E.C.H."/>
            <person name="Morin E."/>
            <person name="Beaudet D."/>
            <person name="Noel J."/>
            <person name="Yildirir G."/>
            <person name="Ndikumana S."/>
            <person name="Charron P."/>
            <person name="St-Onge C."/>
            <person name="Giorgi J."/>
            <person name="Kruger M."/>
            <person name="Marton T."/>
            <person name="Ropars J."/>
            <person name="Grigoriev I.V."/>
            <person name="Hainaut M."/>
            <person name="Henrissat B."/>
            <person name="Roux C."/>
            <person name="Martin F."/>
            <person name="Corradi N."/>
        </authorList>
    </citation>
    <scope>NUCLEOTIDE SEQUENCE [LARGE SCALE GENOMIC DNA]</scope>
    <source>
        <strain evidence="4 5">DAOM 197198</strain>
    </source>
</reference>
<dbReference type="Gene3D" id="1.10.30.10">
    <property type="entry name" value="High mobility group box domain"/>
    <property type="match status" value="1"/>
</dbReference>
<dbReference type="PROSITE" id="PS50118">
    <property type="entry name" value="HMG_BOX_2"/>
    <property type="match status" value="1"/>
</dbReference>
<feature type="domain" description="HMG box" evidence="3">
    <location>
        <begin position="18"/>
        <end position="91"/>
    </location>
</feature>
<keyword evidence="5" id="KW-1185">Reference proteome</keyword>
<gene>
    <name evidence="4" type="ORF">GLOIN_2v1437089</name>
</gene>
<evidence type="ECO:0000313" key="5">
    <source>
        <dbReference type="Proteomes" id="UP000018888"/>
    </source>
</evidence>
<feature type="DNA-binding region" description="HMG box" evidence="1">
    <location>
        <begin position="18"/>
        <end position="91"/>
    </location>
</feature>
<proteinExistence type="predicted"/>
<protein>
    <recommendedName>
        <fullName evidence="3">HMG box domain-containing protein</fullName>
    </recommendedName>
</protein>
<name>A0A2P4QQ35_RHIID</name>
<keyword evidence="1" id="KW-0539">Nucleus</keyword>
<dbReference type="GO" id="GO:0003677">
    <property type="term" value="F:DNA binding"/>
    <property type="evidence" value="ECO:0007669"/>
    <property type="project" value="UniProtKB-UniRule"/>
</dbReference>
<feature type="non-terminal residue" evidence="4">
    <location>
        <position position="100"/>
    </location>
</feature>
<dbReference type="GO" id="GO:0005634">
    <property type="term" value="C:nucleus"/>
    <property type="evidence" value="ECO:0007669"/>
    <property type="project" value="UniProtKB-UniRule"/>
</dbReference>
<dbReference type="Proteomes" id="UP000018888">
    <property type="component" value="Unassembled WGS sequence"/>
</dbReference>
<organism evidence="4 5">
    <name type="scientific">Rhizophagus irregularis (strain DAOM 181602 / DAOM 197198 / MUCL 43194)</name>
    <name type="common">Arbuscular mycorrhizal fungus</name>
    <name type="synonym">Glomus intraradices</name>
    <dbReference type="NCBI Taxonomy" id="747089"/>
    <lineage>
        <taxon>Eukaryota</taxon>
        <taxon>Fungi</taxon>
        <taxon>Fungi incertae sedis</taxon>
        <taxon>Mucoromycota</taxon>
        <taxon>Glomeromycotina</taxon>
        <taxon>Glomeromycetes</taxon>
        <taxon>Glomerales</taxon>
        <taxon>Glomeraceae</taxon>
        <taxon>Rhizophagus</taxon>
    </lineage>
</organism>
<feature type="non-terminal residue" evidence="4">
    <location>
        <position position="1"/>
    </location>
</feature>
<dbReference type="AlphaFoldDB" id="A0A2P4QQ35"/>
<evidence type="ECO:0000313" key="4">
    <source>
        <dbReference type="EMBL" id="POG79751.1"/>
    </source>
</evidence>
<reference evidence="4 5" key="1">
    <citation type="journal article" date="2013" name="Proc. Natl. Acad. Sci. U.S.A.">
        <title>Genome of an arbuscular mycorrhizal fungus provides insight into the oldest plant symbiosis.</title>
        <authorList>
            <person name="Tisserant E."/>
            <person name="Malbreil M."/>
            <person name="Kuo A."/>
            <person name="Kohler A."/>
            <person name="Symeonidi A."/>
            <person name="Balestrini R."/>
            <person name="Charron P."/>
            <person name="Duensing N."/>
            <person name="Frei Dit Frey N."/>
            <person name="Gianinazzi-Pearson V."/>
            <person name="Gilbert L.B."/>
            <person name="Handa Y."/>
            <person name="Herr J.R."/>
            <person name="Hijri M."/>
            <person name="Koul R."/>
            <person name="Kawaguchi M."/>
            <person name="Krajinski F."/>
            <person name="Lammers P.J."/>
            <person name="Masclaux F.G."/>
            <person name="Murat C."/>
            <person name="Morin E."/>
            <person name="Ndikumana S."/>
            <person name="Pagni M."/>
            <person name="Petitpierre D."/>
            <person name="Requena N."/>
            <person name="Rosikiewicz P."/>
            <person name="Riley R."/>
            <person name="Saito K."/>
            <person name="San Clemente H."/>
            <person name="Shapiro H."/>
            <person name="van Tuinen D."/>
            <person name="Becard G."/>
            <person name="Bonfante P."/>
            <person name="Paszkowski U."/>
            <person name="Shachar-Hill Y.Y."/>
            <person name="Tuskan G.A."/>
            <person name="Young P.W."/>
            <person name="Sanders I.R."/>
            <person name="Henrissat B."/>
            <person name="Rensing S.A."/>
            <person name="Grigoriev I.V."/>
            <person name="Corradi N."/>
            <person name="Roux C."/>
            <person name="Martin F."/>
        </authorList>
    </citation>
    <scope>NUCLEOTIDE SEQUENCE [LARGE SCALE GENOMIC DNA]</scope>
    <source>
        <strain evidence="4 5">DAOM 197198</strain>
    </source>
</reference>
<dbReference type="Pfam" id="PF00505">
    <property type="entry name" value="HMG_box"/>
    <property type="match status" value="1"/>
</dbReference>
<accession>A0A2P4QQ35</accession>
<dbReference type="InterPro" id="IPR036910">
    <property type="entry name" value="HMG_box_dom_sf"/>
</dbReference>
<feature type="compositionally biased region" description="Basic residues" evidence="2">
    <location>
        <begin position="1"/>
        <end position="19"/>
    </location>
</feature>
<dbReference type="VEuPathDB" id="FungiDB:RhiirFUN_007518"/>
<evidence type="ECO:0000256" key="2">
    <source>
        <dbReference type="SAM" id="MobiDB-lite"/>
    </source>
</evidence>
<feature type="region of interest" description="Disordered" evidence="2">
    <location>
        <begin position="1"/>
        <end position="23"/>
    </location>
</feature>
<sequence>SNKTRNARRNAKKGIKRAPRPQNSFVIYRRNKNAELFNVKREERKRLPEFSEISKDIADSWSKESDDVKKFFKIMARMAERLHSIKYPYYKYQPGPIKTK</sequence>
<keyword evidence="1" id="KW-0238">DNA-binding</keyword>
<evidence type="ECO:0000259" key="3">
    <source>
        <dbReference type="PROSITE" id="PS50118"/>
    </source>
</evidence>
<dbReference type="SUPFAM" id="SSF47095">
    <property type="entry name" value="HMG-box"/>
    <property type="match status" value="1"/>
</dbReference>
<comment type="caution">
    <text evidence="4">The sequence shown here is derived from an EMBL/GenBank/DDBJ whole genome shotgun (WGS) entry which is preliminary data.</text>
</comment>
<evidence type="ECO:0000256" key="1">
    <source>
        <dbReference type="PROSITE-ProRule" id="PRU00267"/>
    </source>
</evidence>
<dbReference type="EMBL" id="AUPC02000022">
    <property type="protein sequence ID" value="POG79751.1"/>
    <property type="molecule type" value="Genomic_DNA"/>
</dbReference>
<dbReference type="InterPro" id="IPR009071">
    <property type="entry name" value="HMG_box_dom"/>
</dbReference>